<dbReference type="AlphaFoldDB" id="A0A644VWC9"/>
<dbReference type="GO" id="GO:0005737">
    <property type="term" value="C:cytoplasm"/>
    <property type="evidence" value="ECO:0007669"/>
    <property type="project" value="UniProtKB-SubCell"/>
</dbReference>
<dbReference type="HAMAP" id="MF_00125">
    <property type="entry name" value="HisZ"/>
    <property type="match status" value="1"/>
</dbReference>
<dbReference type="PROSITE" id="PS50862">
    <property type="entry name" value="AA_TRNA_LIGASE_II"/>
    <property type="match status" value="1"/>
</dbReference>
<dbReference type="EMBL" id="VSSQ01000478">
    <property type="protein sequence ID" value="MPL95711.1"/>
    <property type="molecule type" value="Genomic_DNA"/>
</dbReference>
<dbReference type="InterPro" id="IPR041715">
    <property type="entry name" value="HisRS-like_core"/>
</dbReference>
<accession>A0A644VWC9</accession>
<dbReference type="NCBIfam" id="TIGR00443">
    <property type="entry name" value="hisZ_biosyn_reg"/>
    <property type="match status" value="1"/>
</dbReference>
<organism evidence="4">
    <name type="scientific">bioreactor metagenome</name>
    <dbReference type="NCBI Taxonomy" id="1076179"/>
    <lineage>
        <taxon>unclassified sequences</taxon>
        <taxon>metagenomes</taxon>
        <taxon>ecological metagenomes</taxon>
    </lineage>
</organism>
<keyword evidence="4" id="KW-0328">Glycosyltransferase</keyword>
<feature type="domain" description="Aminoacyl-transfer RNA synthetases class-II family profile" evidence="3">
    <location>
        <begin position="23"/>
        <end position="341"/>
    </location>
</feature>
<dbReference type="InterPro" id="IPR006195">
    <property type="entry name" value="aa-tRNA-synth_II"/>
</dbReference>
<dbReference type="InterPro" id="IPR045864">
    <property type="entry name" value="aa-tRNA-synth_II/BPL/LPL"/>
</dbReference>
<keyword evidence="4" id="KW-0808">Transferase</keyword>
<dbReference type="PANTHER" id="PTHR43707:SF1">
    <property type="entry name" value="HISTIDINE--TRNA LIGASE, MITOCHONDRIAL-RELATED"/>
    <property type="match status" value="1"/>
</dbReference>
<dbReference type="SUPFAM" id="SSF55681">
    <property type="entry name" value="Class II aaRS and biotin synthetases"/>
    <property type="match status" value="1"/>
</dbReference>
<dbReference type="InterPro" id="IPR004516">
    <property type="entry name" value="HisRS/HisZ"/>
</dbReference>
<evidence type="ECO:0000259" key="3">
    <source>
        <dbReference type="PROSITE" id="PS50862"/>
    </source>
</evidence>
<name>A0A644VWC9_9ZZZZ</name>
<protein>
    <submittedName>
        <fullName evidence="4">ATP phosphoribosyltransferase regulatory subunit</fullName>
    </submittedName>
</protein>
<comment type="caution">
    <text evidence="4">The sequence shown here is derived from an EMBL/GenBank/DDBJ whole genome shotgun (WGS) entry which is preliminary data.</text>
</comment>
<dbReference type="PANTHER" id="PTHR43707">
    <property type="entry name" value="HISTIDYL-TRNA SYNTHETASE"/>
    <property type="match status" value="1"/>
</dbReference>
<dbReference type="Pfam" id="PF13393">
    <property type="entry name" value="tRNA-synt_His"/>
    <property type="match status" value="1"/>
</dbReference>
<evidence type="ECO:0000256" key="2">
    <source>
        <dbReference type="ARBA" id="ARBA00022490"/>
    </source>
</evidence>
<gene>
    <name evidence="4" type="primary">hisZ_5</name>
    <name evidence="4" type="ORF">SDC9_41883</name>
</gene>
<evidence type="ECO:0000313" key="4">
    <source>
        <dbReference type="EMBL" id="MPL95711.1"/>
    </source>
</evidence>
<keyword evidence="2" id="KW-0963">Cytoplasm</keyword>
<sequence>MNDNKVLQLPYGTKDILPGEARAKRKMEDKIAANFLTWGYDEVATPTFEYLDTFAIGNGGISDESMKFLDRNNRTLVLRSDMTTPLARMVSTRLSKDKSLKRLFYIANIFRYEETQAGRQCEFCQAGVELMGAAEPTADAEVLALAIASLQAAGLVDFTLSLGHIEFLAGLMEEAQIGEKDAVAIEKAVLEHNAVGLEQIIHKLYLTPELKAIFNRLLFLHGGEELIEELLGLVKNEKSRAALRNLADIYNLAKEYGVAKFISFDLSLNRNLDYYTGMVFEVYTANMGFNICGGGRYDSMMKSFGQDCPATGFAMGIDRIMLVLERQNNLNISSDWDVLVAWGHDKVHEAIKKVTELRKQGKTVKMATTETTEIQAMELKKINHCNSLVYLK</sequence>
<dbReference type="InterPro" id="IPR004517">
    <property type="entry name" value="HisZ"/>
</dbReference>
<dbReference type="GO" id="GO:0006427">
    <property type="term" value="P:histidyl-tRNA aminoacylation"/>
    <property type="evidence" value="ECO:0007669"/>
    <property type="project" value="TreeGrafter"/>
</dbReference>
<dbReference type="CDD" id="cd00773">
    <property type="entry name" value="HisRS-like_core"/>
    <property type="match status" value="1"/>
</dbReference>
<dbReference type="PIRSF" id="PIRSF001549">
    <property type="entry name" value="His-tRNA_synth"/>
    <property type="match status" value="1"/>
</dbReference>
<dbReference type="GO" id="GO:0000105">
    <property type="term" value="P:L-histidine biosynthetic process"/>
    <property type="evidence" value="ECO:0007669"/>
    <property type="project" value="InterPro"/>
</dbReference>
<dbReference type="GO" id="GO:0016757">
    <property type="term" value="F:glycosyltransferase activity"/>
    <property type="evidence" value="ECO:0007669"/>
    <property type="project" value="UniProtKB-KW"/>
</dbReference>
<evidence type="ECO:0000256" key="1">
    <source>
        <dbReference type="ARBA" id="ARBA00004496"/>
    </source>
</evidence>
<comment type="subcellular location">
    <subcellularLocation>
        <location evidence="1">Cytoplasm</location>
    </subcellularLocation>
</comment>
<dbReference type="GO" id="GO:0004821">
    <property type="term" value="F:histidine-tRNA ligase activity"/>
    <property type="evidence" value="ECO:0007669"/>
    <property type="project" value="TreeGrafter"/>
</dbReference>
<reference evidence="4" key="1">
    <citation type="submission" date="2019-08" db="EMBL/GenBank/DDBJ databases">
        <authorList>
            <person name="Kucharzyk K."/>
            <person name="Murdoch R.W."/>
            <person name="Higgins S."/>
            <person name="Loffler F."/>
        </authorList>
    </citation>
    <scope>NUCLEOTIDE SEQUENCE</scope>
</reference>
<proteinExistence type="inferred from homology"/>
<dbReference type="Gene3D" id="3.30.930.10">
    <property type="entry name" value="Bira Bifunctional Protein, Domain 2"/>
    <property type="match status" value="1"/>
</dbReference>